<accession>A0A0F5MNT9</accession>
<gene>
    <name evidence="3" type="ORF">SZ25_00701</name>
</gene>
<dbReference type="GO" id="GO:1990238">
    <property type="term" value="F:double-stranded DNA endonuclease activity"/>
    <property type="evidence" value="ECO:0007669"/>
    <property type="project" value="TreeGrafter"/>
</dbReference>
<evidence type="ECO:0000313" key="4">
    <source>
        <dbReference type="Proteomes" id="UP000033358"/>
    </source>
</evidence>
<name>A0A0F5MNT9_9RICK</name>
<organism evidence="3 4">
    <name type="scientific">Candidatus Arcanibacter lacustris</name>
    <dbReference type="NCBI Taxonomy" id="1607817"/>
    <lineage>
        <taxon>Bacteria</taxon>
        <taxon>Pseudomonadati</taxon>
        <taxon>Pseudomonadota</taxon>
        <taxon>Alphaproteobacteria</taxon>
        <taxon>Rickettsiales</taxon>
        <taxon>Candidatus Arcanibacter</taxon>
    </lineage>
</organism>
<evidence type="ECO:0000259" key="2">
    <source>
        <dbReference type="Pfam" id="PF04754"/>
    </source>
</evidence>
<comment type="similarity">
    <text evidence="1">Belongs to the Rpn/YhgA-like nuclease family.</text>
</comment>
<dbReference type="InterPro" id="IPR051699">
    <property type="entry name" value="Rpn/YhgA-like_nuclease"/>
</dbReference>
<comment type="caution">
    <text evidence="3">The sequence shown here is derived from an EMBL/GenBank/DDBJ whole genome shotgun (WGS) entry which is preliminary data.</text>
</comment>
<evidence type="ECO:0000256" key="1">
    <source>
        <dbReference type="ARBA" id="ARBA00009787"/>
    </source>
</evidence>
<dbReference type="InterPro" id="IPR006842">
    <property type="entry name" value="Transposase_31"/>
</dbReference>
<proteinExistence type="inferred from homology"/>
<dbReference type="Proteomes" id="UP000033358">
    <property type="component" value="Unassembled WGS sequence"/>
</dbReference>
<protein>
    <submittedName>
        <fullName evidence="3">Putative transposase</fullName>
    </submittedName>
</protein>
<dbReference type="EMBL" id="JYHA01000116">
    <property type="protein sequence ID" value="KKB96219.1"/>
    <property type="molecule type" value="Genomic_DNA"/>
</dbReference>
<feature type="domain" description="Transposase (putative) YhgA-like" evidence="2">
    <location>
        <begin position="8"/>
        <end position="202"/>
    </location>
</feature>
<dbReference type="PANTHER" id="PTHR34611:SF2">
    <property type="entry name" value="INACTIVE RECOMBINATION-PROMOTING NUCLEASE-LIKE PROTEIN RPNE-RELATED"/>
    <property type="match status" value="1"/>
</dbReference>
<dbReference type="NCBIfam" id="TIGR01784">
    <property type="entry name" value="T_den_put_tspse"/>
    <property type="match status" value="1"/>
</dbReference>
<dbReference type="Pfam" id="PF04754">
    <property type="entry name" value="Transposase_31"/>
    <property type="match status" value="1"/>
</dbReference>
<dbReference type="AlphaFoldDB" id="A0A0F5MNT9"/>
<evidence type="ECO:0000313" key="3">
    <source>
        <dbReference type="EMBL" id="KKB96219.1"/>
    </source>
</evidence>
<dbReference type="InterPro" id="IPR010106">
    <property type="entry name" value="RpnA"/>
</dbReference>
<reference evidence="3 4" key="1">
    <citation type="submission" date="2015-02" db="EMBL/GenBank/DDBJ databases">
        <title>Single cell genomics of a rare environmental alphaproteobacterium provides unique insights into Rickettsiaceae evolution.</title>
        <authorList>
            <person name="Martijn J."/>
            <person name="Schulz F."/>
            <person name="Zaremba-Niedzwiedzka K."/>
            <person name="Viklund J."/>
            <person name="Stepanauskas R."/>
            <person name="Andersson S.G.E."/>
            <person name="Horn M."/>
            <person name="Guy L."/>
            <person name="Ettema T.J.G."/>
        </authorList>
    </citation>
    <scope>NUCLEOTIDE SEQUENCE [LARGE SCALE GENOMIC DNA]</scope>
    <source>
        <strain evidence="3 4">SCGC AAA041-L04</strain>
    </source>
</reference>
<keyword evidence="4" id="KW-1185">Reference proteome</keyword>
<dbReference type="GO" id="GO:0006310">
    <property type="term" value="P:DNA recombination"/>
    <property type="evidence" value="ECO:0007669"/>
    <property type="project" value="TreeGrafter"/>
</dbReference>
<sequence>MNHKNPHPHDDFFKESLSQTEVAVDLFKNLLPKDILAKIDLNSLKPEKTSFIDNIIGKKEVDALFSVKFGSDTGYLYLLTEHQSTVDKDMAFRIMKYRIMIMEHHKAIHPEDKYLAPVYPMIIYNGSSNYSASVDFFDLFRDKQLAKDLFINPVQLVDLPKVSDEEILNFTVANLLMFMLKHIHDEDIFSSILKIADYLEDAANRNFLYIESIFRYIVNKGQTGNKQELVKLFTSITPDDKREAIMTIAEQFIQEGLEKGINIGEAQGIEKEKYEVAFKMLKANQPIEFISQITEISTDKLLELANNQATKH</sequence>
<dbReference type="PANTHER" id="PTHR34611">
    <property type="match status" value="1"/>
</dbReference>